<feature type="transmembrane region" description="Helical" evidence="2">
    <location>
        <begin position="123"/>
        <end position="144"/>
    </location>
</feature>
<keyword evidence="3" id="KW-0418">Kinase</keyword>
<accession>A0A261GA76</accession>
<dbReference type="OrthoDB" id="3228207at2"/>
<evidence type="ECO:0000313" key="4">
    <source>
        <dbReference type="EMBL" id="QOL31632.1"/>
    </source>
</evidence>
<keyword evidence="3" id="KW-0808">Transferase</keyword>
<reference evidence="4 6" key="2">
    <citation type="submission" date="2020-10" db="EMBL/GenBank/DDBJ databases">
        <title>Genome sequencing of Bifidobacterium eulemuris_DSMZ_100216.</title>
        <authorList>
            <person name="Kim J."/>
        </authorList>
    </citation>
    <scope>NUCLEOTIDE SEQUENCE [LARGE SCALE GENOMIC DNA]</scope>
    <source>
        <strain evidence="4 6">DSM 100216</strain>
    </source>
</reference>
<evidence type="ECO:0000256" key="2">
    <source>
        <dbReference type="SAM" id="Phobius"/>
    </source>
</evidence>
<dbReference type="KEGG" id="beu:BE0216_03530"/>
<feature type="transmembrane region" description="Helical" evidence="2">
    <location>
        <begin position="28"/>
        <end position="45"/>
    </location>
</feature>
<gene>
    <name evidence="4" type="ORF">BE0216_03530</name>
    <name evidence="3" type="ORF">BEUL_1331</name>
</gene>
<protein>
    <submittedName>
        <fullName evidence="3">Histidine kinase</fullName>
    </submittedName>
</protein>
<evidence type="ECO:0000313" key="6">
    <source>
        <dbReference type="Proteomes" id="UP000593943"/>
    </source>
</evidence>
<sequence>MGKGTLWALALALLGVQTLSAALAGFETWLSVAALIIFDILTLLIPAKPKAVCPLIAICWGLAQLLPRFDGAVYAITAYSAVSLLFANMPVAYPFGVLASTSLILAADYAVIAMRYPALSGEVLSSVLLAVLGLSVSAIVGLAIKQSHAVIDARRLKAELAVKQERLARLQRDAALASRLHDGLSNDLSYLLMHAANEMDNAESEQQRAAWRSVIDRVDKSFATTHTIIDVLRVSASARPTDEHPSDGTAGQTDHDGSIRTEAFIEQVNTAVARNTTELDGLGFHGSNSLTATRDRNALVDGSVADEALRLIDELFANIRRHCDTSEDYSCEIVIDGASIAITQMNTLRHSQHHAVIGPSGKGLDMHRSAAARFGGTLDTSHEDEVWITHVVLPLRPASSWRNTQPLHPPSS</sequence>
<evidence type="ECO:0000313" key="3">
    <source>
        <dbReference type="EMBL" id="OZG68318.1"/>
    </source>
</evidence>
<feature type="transmembrane region" description="Helical" evidence="2">
    <location>
        <begin position="92"/>
        <end position="111"/>
    </location>
</feature>
<feature type="transmembrane region" description="Helical" evidence="2">
    <location>
        <begin position="65"/>
        <end position="86"/>
    </location>
</feature>
<dbReference type="Proteomes" id="UP000216057">
    <property type="component" value="Unassembled WGS sequence"/>
</dbReference>
<evidence type="ECO:0000256" key="1">
    <source>
        <dbReference type="SAM" id="MobiDB-lite"/>
    </source>
</evidence>
<dbReference type="GO" id="GO:0016301">
    <property type="term" value="F:kinase activity"/>
    <property type="evidence" value="ECO:0007669"/>
    <property type="project" value="UniProtKB-KW"/>
</dbReference>
<dbReference type="RefSeq" id="WP_143249306.1">
    <property type="nucleotide sequence ID" value="NZ_CP062938.1"/>
</dbReference>
<dbReference type="EMBL" id="MWWZ01000006">
    <property type="protein sequence ID" value="OZG68318.1"/>
    <property type="molecule type" value="Genomic_DNA"/>
</dbReference>
<dbReference type="Proteomes" id="UP000593943">
    <property type="component" value="Chromosome"/>
</dbReference>
<keyword evidence="2" id="KW-0812">Transmembrane</keyword>
<keyword evidence="6" id="KW-1185">Reference proteome</keyword>
<keyword evidence="2" id="KW-0472">Membrane</keyword>
<organism evidence="3 5">
    <name type="scientific">Bifidobacterium eulemuris</name>
    <dbReference type="NCBI Taxonomy" id="1765219"/>
    <lineage>
        <taxon>Bacteria</taxon>
        <taxon>Bacillati</taxon>
        <taxon>Actinomycetota</taxon>
        <taxon>Actinomycetes</taxon>
        <taxon>Bifidobacteriales</taxon>
        <taxon>Bifidobacteriaceae</taxon>
        <taxon>Bifidobacterium</taxon>
    </lineage>
</organism>
<dbReference type="EMBL" id="CP062938">
    <property type="protein sequence ID" value="QOL31632.1"/>
    <property type="molecule type" value="Genomic_DNA"/>
</dbReference>
<feature type="region of interest" description="Disordered" evidence="1">
    <location>
        <begin position="236"/>
        <end position="256"/>
    </location>
</feature>
<name>A0A261GA76_9BIFI</name>
<keyword evidence="2" id="KW-1133">Transmembrane helix</keyword>
<dbReference type="AlphaFoldDB" id="A0A261GA76"/>
<reference evidence="3 5" key="1">
    <citation type="journal article" date="2017" name="BMC Genomics">
        <title>Comparative genomic and phylogenomic analyses of the Bifidobacteriaceae family.</title>
        <authorList>
            <person name="Lugli G.A."/>
            <person name="Milani C."/>
            <person name="Turroni F."/>
            <person name="Duranti S."/>
            <person name="Mancabelli L."/>
            <person name="Mangifesta M."/>
            <person name="Ferrario C."/>
            <person name="Modesto M."/>
            <person name="Mattarelli P."/>
            <person name="Jiri K."/>
            <person name="van Sinderen D."/>
            <person name="Ventura M."/>
        </authorList>
    </citation>
    <scope>NUCLEOTIDE SEQUENCE [LARGE SCALE GENOMIC DNA]</scope>
    <source>
        <strain evidence="3 5">DSM 100216</strain>
    </source>
</reference>
<proteinExistence type="predicted"/>
<evidence type="ECO:0000313" key="5">
    <source>
        <dbReference type="Proteomes" id="UP000216057"/>
    </source>
</evidence>